<evidence type="ECO:0000256" key="1">
    <source>
        <dbReference type="ARBA" id="ARBA00004141"/>
    </source>
</evidence>
<dbReference type="GO" id="GO:0006811">
    <property type="term" value="P:monoatomic ion transport"/>
    <property type="evidence" value="ECO:0007669"/>
    <property type="project" value="UniProtKB-KW"/>
</dbReference>
<evidence type="ECO:0000256" key="6">
    <source>
        <dbReference type="ARBA" id="ARBA00023065"/>
    </source>
</evidence>
<feature type="transmembrane region" description="Helical" evidence="9">
    <location>
        <begin position="157"/>
        <end position="175"/>
    </location>
</feature>
<feature type="transmembrane region" description="Helical" evidence="9">
    <location>
        <begin position="473"/>
        <end position="497"/>
    </location>
</feature>
<dbReference type="Pfam" id="PF07690">
    <property type="entry name" value="MFS_1"/>
    <property type="match status" value="1"/>
</dbReference>
<dbReference type="GO" id="GO:0022857">
    <property type="term" value="F:transmembrane transporter activity"/>
    <property type="evidence" value="ECO:0007669"/>
    <property type="project" value="InterPro"/>
</dbReference>
<name>A0A0E9NGF9_SAICN</name>
<feature type="transmembrane region" description="Helical" evidence="9">
    <location>
        <begin position="269"/>
        <end position="293"/>
    </location>
</feature>
<feature type="compositionally biased region" description="Basic and acidic residues" evidence="8">
    <location>
        <begin position="13"/>
        <end position="23"/>
    </location>
</feature>
<feature type="region of interest" description="Disordered" evidence="8">
    <location>
        <begin position="1"/>
        <end position="38"/>
    </location>
</feature>
<feature type="transmembrane region" description="Helical" evidence="9">
    <location>
        <begin position="86"/>
        <end position="108"/>
    </location>
</feature>
<evidence type="ECO:0000256" key="2">
    <source>
        <dbReference type="ARBA" id="ARBA00008335"/>
    </source>
</evidence>
<keyword evidence="7 9" id="KW-0472">Membrane</keyword>
<feature type="transmembrane region" description="Helical" evidence="9">
    <location>
        <begin position="128"/>
        <end position="145"/>
    </location>
</feature>
<feature type="transmembrane region" description="Helical" evidence="9">
    <location>
        <begin position="54"/>
        <end position="74"/>
    </location>
</feature>
<protein>
    <recommendedName>
        <fullName evidence="10">Major facilitator superfamily (MFS) profile domain-containing protein</fullName>
    </recommendedName>
</protein>
<keyword evidence="12" id="KW-1185">Reference proteome</keyword>
<feature type="transmembrane region" description="Helical" evidence="9">
    <location>
        <begin position="344"/>
        <end position="362"/>
    </location>
</feature>
<dbReference type="PROSITE" id="PS50850">
    <property type="entry name" value="MFS"/>
    <property type="match status" value="1"/>
</dbReference>
<dbReference type="OMA" id="ATIWIGP"/>
<dbReference type="AlphaFoldDB" id="A0A0E9NGF9"/>
<accession>A0A0E9NGF9</accession>
<keyword evidence="6" id="KW-0406">Ion transport</keyword>
<organism evidence="11 12">
    <name type="scientific">Saitoella complicata (strain BCRC 22490 / CBS 7301 / JCM 7358 / NBRC 10748 / NRRL Y-17804)</name>
    <dbReference type="NCBI Taxonomy" id="698492"/>
    <lineage>
        <taxon>Eukaryota</taxon>
        <taxon>Fungi</taxon>
        <taxon>Dikarya</taxon>
        <taxon>Ascomycota</taxon>
        <taxon>Taphrinomycotina</taxon>
        <taxon>Taphrinomycotina incertae sedis</taxon>
        <taxon>Saitoella</taxon>
    </lineage>
</organism>
<dbReference type="Gene3D" id="1.20.1250.20">
    <property type="entry name" value="MFS general substrate transporter like domains"/>
    <property type="match status" value="2"/>
</dbReference>
<feature type="transmembrane region" description="Helical" evidence="9">
    <location>
        <begin position="410"/>
        <end position="431"/>
    </location>
</feature>
<dbReference type="InterPro" id="IPR036259">
    <property type="entry name" value="MFS_trans_sf"/>
</dbReference>
<keyword evidence="3" id="KW-0813">Transport</keyword>
<evidence type="ECO:0000256" key="3">
    <source>
        <dbReference type="ARBA" id="ARBA00022448"/>
    </source>
</evidence>
<dbReference type="STRING" id="698492.A0A0E9NGF9"/>
<dbReference type="EMBL" id="BACD03000018">
    <property type="protein sequence ID" value="GAO48919.1"/>
    <property type="molecule type" value="Genomic_DNA"/>
</dbReference>
<dbReference type="Proteomes" id="UP000033140">
    <property type="component" value="Unassembled WGS sequence"/>
</dbReference>
<comment type="subcellular location">
    <subcellularLocation>
        <location evidence="1">Membrane</location>
        <topology evidence="1">Multi-pass membrane protein</topology>
    </subcellularLocation>
</comment>
<feature type="transmembrane region" description="Helical" evidence="9">
    <location>
        <begin position="305"/>
        <end position="324"/>
    </location>
</feature>
<evidence type="ECO:0000313" key="12">
    <source>
        <dbReference type="Proteomes" id="UP000033140"/>
    </source>
</evidence>
<dbReference type="InterPro" id="IPR020846">
    <property type="entry name" value="MFS_dom"/>
</dbReference>
<dbReference type="GO" id="GO:0005886">
    <property type="term" value="C:plasma membrane"/>
    <property type="evidence" value="ECO:0007669"/>
    <property type="project" value="TreeGrafter"/>
</dbReference>
<evidence type="ECO:0000256" key="4">
    <source>
        <dbReference type="ARBA" id="ARBA00022692"/>
    </source>
</evidence>
<evidence type="ECO:0000256" key="5">
    <source>
        <dbReference type="ARBA" id="ARBA00022989"/>
    </source>
</evidence>
<dbReference type="PANTHER" id="PTHR23501:SF87">
    <property type="entry name" value="SIDEROPHORE IRON TRANSPORTER 2"/>
    <property type="match status" value="1"/>
</dbReference>
<reference evidence="11 12" key="1">
    <citation type="journal article" date="2011" name="J. Gen. Appl. Microbiol.">
        <title>Draft genome sequencing of the enigmatic yeast Saitoella complicata.</title>
        <authorList>
            <person name="Nishida H."/>
            <person name="Hamamoto M."/>
            <person name="Sugiyama J."/>
        </authorList>
    </citation>
    <scope>NUCLEOTIDE SEQUENCE [LARGE SCALE GENOMIC DNA]</scope>
    <source>
        <strain evidence="11 12">NRRL Y-17804</strain>
    </source>
</reference>
<comment type="caution">
    <text evidence="11">The sequence shown here is derived from an EMBL/GenBank/DDBJ whole genome shotgun (WGS) entry which is preliminary data.</text>
</comment>
<dbReference type="PANTHER" id="PTHR23501">
    <property type="entry name" value="MAJOR FACILITATOR SUPERFAMILY"/>
    <property type="match status" value="1"/>
</dbReference>
<evidence type="ECO:0000256" key="7">
    <source>
        <dbReference type="ARBA" id="ARBA00023136"/>
    </source>
</evidence>
<proteinExistence type="inferred from homology"/>
<keyword evidence="5 9" id="KW-1133">Transmembrane helix</keyword>
<evidence type="ECO:0000313" key="11">
    <source>
        <dbReference type="EMBL" id="GAO48919.1"/>
    </source>
</evidence>
<feature type="transmembrane region" description="Helical" evidence="9">
    <location>
        <begin position="547"/>
        <end position="568"/>
    </location>
</feature>
<feature type="transmembrane region" description="Helical" evidence="9">
    <location>
        <begin position="218"/>
        <end position="241"/>
    </location>
</feature>
<dbReference type="InterPro" id="IPR011701">
    <property type="entry name" value="MFS"/>
</dbReference>
<reference evidence="11 12" key="2">
    <citation type="journal article" date="2014" name="J. Gen. Appl. Microbiol.">
        <title>The early diverging ascomycetous budding yeast Saitoella complicata has three histone deacetylases belonging to the Clr6, Hos2, and Rpd3 lineages.</title>
        <authorList>
            <person name="Nishida H."/>
            <person name="Matsumoto T."/>
            <person name="Kondo S."/>
            <person name="Hamamoto M."/>
            <person name="Yoshikawa H."/>
        </authorList>
    </citation>
    <scope>NUCLEOTIDE SEQUENCE [LARGE SCALE GENOMIC DNA]</scope>
    <source>
        <strain evidence="11 12">NRRL Y-17804</strain>
    </source>
</reference>
<feature type="transmembrane region" description="Helical" evidence="9">
    <location>
        <begin position="437"/>
        <end position="461"/>
    </location>
</feature>
<sequence>MSAPQQIAGDLEAAQHQKQDNFHVRTRSADSQTTDGGIAKPTAGVAKMEAMTHAWTPFSLWLAYIGIFLIAVIYSLDQNTTWNYQYYAYSSFGAHSLITTISVVGQIIAPVGKPVIAKIADVFGRPQALALSVFFYCIGYVQIAASQNVATYASSQVFYAIGSMGIMILQQIIIADTSNLLWRAFLSVLPDIPFFWSWKAGPALAQRMLGNDFLNGWRWGYGMFIILMPVVALVLLMAMFVNQHKAKKMGLVQTSGLKEKGVKRAAKDLFVELDVIGTSLLTGGLLMFLLPIVLAAGSANKWKSAKIICLIVFGVISLILFAIWEVKFAKYPIFPAYIFKNRTMLGAIGIGFFYFMAYYVHWNYLYTWLVVAHYESTDSAGTISNSFSFTSTAVALLCGLAIRYTGRYKWYGFAGVPIYILGLGLMIHFRGPHSSDALIVMTQVISGLGAGFINITAQLAVQASVTHQQVAAATAVYLTFVSIGGAIGSAIAGGIWTNMIYDRLYEHLPLPHNETEIATIVGSAYSATAYLPGSAMREGIIAAYSDIIKALAITSVCLAVPILFFYAFCLEDFDLREITRRAEETGKHANSRDADVVAH</sequence>
<evidence type="ECO:0000259" key="10">
    <source>
        <dbReference type="PROSITE" id="PS50850"/>
    </source>
</evidence>
<keyword evidence="4 9" id="KW-0812">Transmembrane</keyword>
<evidence type="ECO:0000256" key="9">
    <source>
        <dbReference type="SAM" id="Phobius"/>
    </source>
</evidence>
<dbReference type="FunFam" id="1.20.1250.20:FF:000197">
    <property type="entry name" value="Siderophore iron transporter 1"/>
    <property type="match status" value="1"/>
</dbReference>
<gene>
    <name evidence="11" type="ORF">G7K_3081-t1</name>
</gene>
<dbReference type="SUPFAM" id="SSF103473">
    <property type="entry name" value="MFS general substrate transporter"/>
    <property type="match status" value="1"/>
</dbReference>
<reference evidence="11 12" key="3">
    <citation type="journal article" date="2015" name="Genome Announc.">
        <title>Draft Genome Sequence of the Archiascomycetous Yeast Saitoella complicata.</title>
        <authorList>
            <person name="Yamauchi K."/>
            <person name="Kondo S."/>
            <person name="Hamamoto M."/>
            <person name="Takahashi Y."/>
            <person name="Ogura Y."/>
            <person name="Hayashi T."/>
            <person name="Nishida H."/>
        </authorList>
    </citation>
    <scope>NUCLEOTIDE SEQUENCE [LARGE SCALE GENOMIC DNA]</scope>
    <source>
        <strain evidence="11 12">NRRL Y-17804</strain>
    </source>
</reference>
<evidence type="ECO:0000256" key="8">
    <source>
        <dbReference type="SAM" id="MobiDB-lite"/>
    </source>
</evidence>
<feature type="domain" description="Major facilitator superfamily (MFS) profile" evidence="10">
    <location>
        <begin position="63"/>
        <end position="573"/>
    </location>
</feature>
<comment type="similarity">
    <text evidence="2">Belongs to the major facilitator superfamily.</text>
</comment>
<feature type="transmembrane region" description="Helical" evidence="9">
    <location>
        <begin position="382"/>
        <end position="403"/>
    </location>
</feature>